<organism evidence="1 2">
    <name type="scientific">Setaria digitata</name>
    <dbReference type="NCBI Taxonomy" id="48799"/>
    <lineage>
        <taxon>Eukaryota</taxon>
        <taxon>Metazoa</taxon>
        <taxon>Ecdysozoa</taxon>
        <taxon>Nematoda</taxon>
        <taxon>Chromadorea</taxon>
        <taxon>Rhabditida</taxon>
        <taxon>Spirurina</taxon>
        <taxon>Spiruromorpha</taxon>
        <taxon>Filarioidea</taxon>
        <taxon>Setariidae</taxon>
        <taxon>Setaria</taxon>
    </lineage>
</organism>
<sequence>MKETDKRSKLRRLDKLIVKAQRNPNPAATEVQLSITETDGHGISELEKKAREEILKETMLGVRRYEKIGPQGWKKPTCLRTDKKFLERVLRSVRPKSSVMND</sequence>
<evidence type="ECO:0000313" key="1">
    <source>
        <dbReference type="Proteomes" id="UP000887581"/>
    </source>
</evidence>
<dbReference type="PANTHER" id="PTHR34769">
    <property type="entry name" value="RCG42593, ISOFORM CRA_A"/>
    <property type="match status" value="1"/>
</dbReference>
<accession>A0A915PKU5</accession>
<dbReference type="WBParaSite" id="sdigi.contig219.g6277.t1">
    <property type="protein sequence ID" value="sdigi.contig219.g6277.t1"/>
    <property type="gene ID" value="sdigi.contig219.g6277"/>
</dbReference>
<dbReference type="AlphaFoldDB" id="A0A915PKU5"/>
<evidence type="ECO:0000313" key="2">
    <source>
        <dbReference type="WBParaSite" id="sdigi.contig219.g6277.t1"/>
    </source>
</evidence>
<dbReference type="InterPro" id="IPR038948">
    <property type="entry name" value="POLR1D-like"/>
</dbReference>
<proteinExistence type="predicted"/>
<dbReference type="PANTHER" id="PTHR34769:SF1">
    <property type="entry name" value="RNA POLYMERASE I AND III SUBUNIT D"/>
    <property type="match status" value="1"/>
</dbReference>
<name>A0A915PKU5_9BILA</name>
<keyword evidence="1" id="KW-1185">Reference proteome</keyword>
<protein>
    <submittedName>
        <fullName evidence="2">Uncharacterized protein</fullName>
    </submittedName>
</protein>
<dbReference type="Proteomes" id="UP000887581">
    <property type="component" value="Unplaced"/>
</dbReference>
<reference evidence="2" key="1">
    <citation type="submission" date="2022-11" db="UniProtKB">
        <authorList>
            <consortium name="WormBaseParasite"/>
        </authorList>
    </citation>
    <scope>IDENTIFICATION</scope>
</reference>